<feature type="repeat" description="TPR" evidence="1">
    <location>
        <begin position="122"/>
        <end position="155"/>
    </location>
</feature>
<sequence length="452" mass="53018">MSLSKFESMLKTNDVYFFDATEFEEIIQHYLNIGKHALAKKAIQLGLAQHPHSITLKLLKIEVFIFDDDFESAVALIKEIEAVEPNNDELFFQKAVILSKYKKHEEAIEVLKKSLDYVEDPVDVWAMIGMEYLYMDDYDNARLNFAKCIDVDYEDYSSLYNIVYCFEMQEDFEQSISFLEKYLNKNPYSEVAWHQLGKQYFEIQDYENAIRAFDYAVIIDETFIGGYLEKAKSLEQVGRFEEAIENYLVTLELDDPTAYAYVRIGECYEKLGAPGTAIEYYKKAVYEDPLLDKAWLLLTDLYYDAENYHKAIYYINKALQIDDTNIMYWRKYADINIKLNFFEETVKAYQMCIDLGDIDIDVYIALADVLIFQGEFKDALKILIKAKNIYKEFAELEYRLFGLFMIAEKEQYAYMHLKNALSIDYDGFSIINELFPTLLEKASVQKIVAQYS</sequence>
<dbReference type="InterPro" id="IPR011990">
    <property type="entry name" value="TPR-like_helical_dom_sf"/>
</dbReference>
<evidence type="ECO:0000313" key="3">
    <source>
        <dbReference type="Proteomes" id="UP000294564"/>
    </source>
</evidence>
<feature type="repeat" description="TPR" evidence="1">
    <location>
        <begin position="190"/>
        <end position="223"/>
    </location>
</feature>
<dbReference type="Pfam" id="PF13432">
    <property type="entry name" value="TPR_16"/>
    <property type="match status" value="1"/>
</dbReference>
<dbReference type="Gene3D" id="1.25.40.10">
    <property type="entry name" value="Tetratricopeptide repeat domain"/>
    <property type="match status" value="2"/>
</dbReference>
<keyword evidence="1" id="KW-0802">TPR repeat</keyword>
<feature type="repeat" description="TPR" evidence="1">
    <location>
        <begin position="258"/>
        <end position="291"/>
    </location>
</feature>
<comment type="caution">
    <text evidence="2">The sequence shown here is derived from an EMBL/GenBank/DDBJ whole genome shotgun (WGS) entry which is preliminary data.</text>
</comment>
<dbReference type="PANTHER" id="PTHR12558">
    <property type="entry name" value="CELL DIVISION CYCLE 16,23,27"/>
    <property type="match status" value="1"/>
</dbReference>
<protein>
    <submittedName>
        <fullName evidence="2">Tetratricopeptide repeat protein</fullName>
    </submittedName>
</protein>
<dbReference type="EMBL" id="SLXM01000002">
    <property type="protein sequence ID" value="TCP26890.1"/>
    <property type="molecule type" value="Genomic_DNA"/>
</dbReference>
<gene>
    <name evidence="2" type="ORF">EV195_102232</name>
</gene>
<dbReference type="Proteomes" id="UP000294564">
    <property type="component" value="Unassembled WGS sequence"/>
</dbReference>
<reference evidence="2 3" key="1">
    <citation type="submission" date="2019-03" db="EMBL/GenBank/DDBJ databases">
        <title>Genomic Encyclopedia of Type Strains, Phase IV (KMG-IV): sequencing the most valuable type-strain genomes for metagenomic binning, comparative biology and taxonomic classification.</title>
        <authorList>
            <person name="Goeker M."/>
        </authorList>
    </citation>
    <scope>NUCLEOTIDE SEQUENCE [LARGE SCALE GENOMIC DNA]</scope>
    <source>
        <strain evidence="2 3">DSM 14836</strain>
    </source>
</reference>
<dbReference type="AlphaFoldDB" id="A0A4R2NXL2"/>
<dbReference type="InterPro" id="IPR019734">
    <property type="entry name" value="TPR_rpt"/>
</dbReference>
<dbReference type="RefSeq" id="WP_132793729.1">
    <property type="nucleotide sequence ID" value="NZ_SLXM01000002.1"/>
</dbReference>
<dbReference type="Pfam" id="PF13174">
    <property type="entry name" value="TPR_6"/>
    <property type="match status" value="1"/>
</dbReference>
<evidence type="ECO:0000313" key="2">
    <source>
        <dbReference type="EMBL" id="TCP26890.1"/>
    </source>
</evidence>
<keyword evidence="3" id="KW-1185">Reference proteome</keyword>
<dbReference type="PROSITE" id="PS50005">
    <property type="entry name" value="TPR"/>
    <property type="match status" value="4"/>
</dbReference>
<feature type="repeat" description="TPR" evidence="1">
    <location>
        <begin position="292"/>
        <end position="325"/>
    </location>
</feature>
<name>A0A4R2NXL2_9FLAO</name>
<dbReference type="Pfam" id="PF13181">
    <property type="entry name" value="TPR_8"/>
    <property type="match status" value="3"/>
</dbReference>
<dbReference type="SUPFAM" id="SSF48452">
    <property type="entry name" value="TPR-like"/>
    <property type="match status" value="1"/>
</dbReference>
<organism evidence="2 3">
    <name type="scientific">Tenacibaculum skagerrakense</name>
    <dbReference type="NCBI Taxonomy" id="186571"/>
    <lineage>
        <taxon>Bacteria</taxon>
        <taxon>Pseudomonadati</taxon>
        <taxon>Bacteroidota</taxon>
        <taxon>Flavobacteriia</taxon>
        <taxon>Flavobacteriales</taxon>
        <taxon>Flavobacteriaceae</taxon>
        <taxon>Tenacibaculum</taxon>
    </lineage>
</organism>
<accession>A0A4R2NXL2</accession>
<evidence type="ECO:0000256" key="1">
    <source>
        <dbReference type="PROSITE-ProRule" id="PRU00339"/>
    </source>
</evidence>
<proteinExistence type="predicted"/>
<dbReference type="SMART" id="SM00028">
    <property type="entry name" value="TPR"/>
    <property type="match status" value="9"/>
</dbReference>
<dbReference type="OrthoDB" id="9803982at2"/>
<dbReference type="PANTHER" id="PTHR12558:SF13">
    <property type="entry name" value="CELL DIVISION CYCLE PROTEIN 27 HOMOLOG"/>
    <property type="match status" value="1"/>
</dbReference>